<feature type="region of interest" description="Disordered" evidence="12">
    <location>
        <begin position="877"/>
        <end position="905"/>
    </location>
</feature>
<dbReference type="GO" id="GO:0006869">
    <property type="term" value="P:lipid transport"/>
    <property type="evidence" value="ECO:0007669"/>
    <property type="project" value="UniProtKB-KW"/>
</dbReference>
<dbReference type="InParanoid" id="A0A6P7F8Y8"/>
<dbReference type="GO" id="GO:0000422">
    <property type="term" value="P:autophagy of mitochondrion"/>
    <property type="evidence" value="ECO:0007669"/>
    <property type="project" value="TreeGrafter"/>
</dbReference>
<evidence type="ECO:0000313" key="13">
    <source>
        <dbReference type="RefSeq" id="XP_028132001.1"/>
    </source>
</evidence>
<keyword evidence="7" id="KW-0072">Autophagy</keyword>
<comment type="similarity">
    <text evidence="3">Belongs to the ATG2 family.</text>
</comment>
<organism evidence="13">
    <name type="scientific">Diabrotica virgifera virgifera</name>
    <name type="common">western corn rootworm</name>
    <dbReference type="NCBI Taxonomy" id="50390"/>
    <lineage>
        <taxon>Eukaryota</taxon>
        <taxon>Metazoa</taxon>
        <taxon>Ecdysozoa</taxon>
        <taxon>Arthropoda</taxon>
        <taxon>Hexapoda</taxon>
        <taxon>Insecta</taxon>
        <taxon>Pterygota</taxon>
        <taxon>Neoptera</taxon>
        <taxon>Endopterygota</taxon>
        <taxon>Coleoptera</taxon>
        <taxon>Polyphaga</taxon>
        <taxon>Cucujiformia</taxon>
        <taxon>Chrysomeloidea</taxon>
        <taxon>Chrysomelidae</taxon>
        <taxon>Galerucinae</taxon>
        <taxon>Diabroticina</taxon>
        <taxon>Diabroticites</taxon>
        <taxon>Diabrotica</taxon>
    </lineage>
</organism>
<keyword evidence="8" id="KW-0445">Lipid transport</keyword>
<evidence type="ECO:0000256" key="10">
    <source>
        <dbReference type="ARBA" id="ARBA00024479"/>
    </source>
</evidence>
<dbReference type="GO" id="GO:0034045">
    <property type="term" value="C:phagophore assembly site membrane"/>
    <property type="evidence" value="ECO:0007669"/>
    <property type="project" value="UniProtKB-SubCell"/>
</dbReference>
<evidence type="ECO:0000256" key="11">
    <source>
        <dbReference type="ARBA" id="ARBA00024615"/>
    </source>
</evidence>
<evidence type="ECO:0000256" key="12">
    <source>
        <dbReference type="SAM" id="MobiDB-lite"/>
    </source>
</evidence>
<dbReference type="GO" id="GO:0061723">
    <property type="term" value="P:glycophagy"/>
    <property type="evidence" value="ECO:0007669"/>
    <property type="project" value="TreeGrafter"/>
</dbReference>
<evidence type="ECO:0000256" key="5">
    <source>
        <dbReference type="ARBA" id="ARBA00022448"/>
    </source>
</evidence>
<keyword evidence="9" id="KW-0472">Membrane</keyword>
<keyword evidence="6" id="KW-0256">Endoplasmic reticulum</keyword>
<evidence type="ECO:0000256" key="7">
    <source>
        <dbReference type="ARBA" id="ARBA00023006"/>
    </source>
</evidence>
<dbReference type="GO" id="GO:0061709">
    <property type="term" value="P:reticulophagy"/>
    <property type="evidence" value="ECO:0007669"/>
    <property type="project" value="TreeGrafter"/>
</dbReference>
<evidence type="ECO:0000256" key="4">
    <source>
        <dbReference type="ARBA" id="ARBA00018070"/>
    </source>
</evidence>
<dbReference type="FunCoup" id="A0A6P7F8Y8">
    <property type="interactions" value="813"/>
</dbReference>
<evidence type="ECO:0000256" key="6">
    <source>
        <dbReference type="ARBA" id="ARBA00022824"/>
    </source>
</evidence>
<proteinExistence type="inferred from homology"/>
<comment type="subcellular location">
    <subcellularLocation>
        <location evidence="1">Endoplasmic reticulum membrane</location>
        <topology evidence="1">Peripheral membrane protein</topology>
    </subcellularLocation>
    <subcellularLocation>
        <location evidence="2">Preautophagosomal structure membrane</location>
        <topology evidence="2">Peripheral membrane protein</topology>
    </subcellularLocation>
</comment>
<protein>
    <recommendedName>
        <fullName evidence="4">Autophagy-related protein 2</fullName>
    </recommendedName>
</protein>
<dbReference type="GO" id="GO:0005789">
    <property type="term" value="C:endoplasmic reticulum membrane"/>
    <property type="evidence" value="ECO:0007669"/>
    <property type="project" value="UniProtKB-SubCell"/>
</dbReference>
<gene>
    <name evidence="13" type="primary">LOC114327532</name>
</gene>
<dbReference type="GO" id="GO:0034727">
    <property type="term" value="P:piecemeal microautophagy of the nucleus"/>
    <property type="evidence" value="ECO:0007669"/>
    <property type="project" value="TreeGrafter"/>
</dbReference>
<sequence length="2081" mass="233907">MSWYQNILPEGIKKNVCAYLLQRYLGQFFEEKLTRDQLNVDFYNGTGTVEKISLDVQALNELGEKQNWPIEFVDGYIENLHVRVPFMSILKDPSYVEVKGCKITVQPKQRHESATSMFESMWNSMTSSMQLAEECAKQDCGVNTSNPMEAYEGIKLFAQTIDSILSRVKVKFIDTVFQIEHVPKQSTTGVGIVINIDLIEYSDEAGNDPSTEENLDQTNQDSKKAYVVHSYTTKNFIITGITFSTVEFFSKARTFSRSVLTQSHLEAENDSLVTVIESSNIASDFSLSTPQNEEDEGLPKEEDEEEEVSEEKDTEKSFNGQRNVIKFGYISGTQEIRVKLKQSENLTGPKVSIDVMLGSFIVFLSPRQFHVLLELADGLSKPDTVDKSNVAPRSQCTAKPMTVLDYQRVEQELQYQLQSLSELQIAGLQAAQGWSSAPLDDNTADENFLPMKNTVSGMFDSTLSGISSSMESSMNSSMVSSMTEQTHRTRRLTNNVDSDPTAEISNFQIRIASVAVILLLEDLLFQPVERDQILAPSSVQKMQQVVDDFFGKLGQFSFAAYGNKDFENAREAFNNACSRNNLKLLAAPVQIEGDEKTTSSAFSITGQLTAAKLELYECLYNTSTSKIDSIPLISFTENSSLQNATMGAKPNLKLAFKHVEKTKNSIRRSGPKSDYTITLGKLDLEFDITLLDRINALINSPNICAPEVSPYNPWTIPEGFPGQIVSSAAVEAKMDLKIICPYVNVKLRFPVPDFRPPYDLNRVPWWKRHVRADYLSLVFADFVFQSSFLTNQSFQEYSLYSRALDIIYYENENSHGLPIAKAEFDDKEGASMQDMLSQIRLTIKLFSAETNELEKEAEVEPNLMTTSFYGAFENQTKEEPGPFSAKRVVHESDTPHSRPPNDDTDELIIPGDKYEIDEFIKSTTDSVKIHVDVYIPQISLQLKSKHVYEVLYNRINNDLLLWTPSAPKTKSAATNLSYSAYGGRTVIVDGQDTFTMCKSGIQYESDSESDESETSTSNIFFSTYDHKMRQPIKPAQHKVQEPVKKIQSDFVLSIQIVQGILEIHPPVRDSGSNVIPGQQGEFFLNLDDANIFVVSGYKGDDNLGYVCVQLHNAQLYHCDMMGIPSQAPTIKPFGSPVASHLHPTIYKSEQGMLATSKTRGGNREMLTIAIRIQANHETHHVKTVRVAIGLNKSTLKHRMCTEPNSWISHLLDFFNVQDYPIANYHAKDVLTELHLHVWDCAIDYRPLNLAIRSAITIGNFSMSSHLSAQSNSSTLRFIFEECALFLSEKAPSKNGKVSVAPVDLIRDYVNVLQLGLFELSLRTTDKRSGINPHIDLRASNNILNIHTCADSCKMLTNLIIYFANDGDLSPPASTTTGSSYSSPRHQAEAELVSVEPQISNLSKSQHEHVNTLLGEAMKESEIVEDNTMHSSNLGAKLFYFPDEKQLIQQETLSKPLPQVTYELGDIAYHSNRSSDTDDEFCIIGKEPGLGLYPANGIPDIRWLSSDPVRVIDNHFNIPVGKTDLLKPPKSFPTPVTRYTLCDMTVEWHMYGGNDFKIAESENKKKTVQFSETQLNDTVSFSKKSKNEVHITSNMDKKRANMNWIVKGGVNRDHDVHMELHLNKVRFQHEVYPETTTQASRQVLIISDVEIVDRLESSQFNKFLYQYTSQSRPKQSHAHMVVIKSLHIRPDPKLPTQECCLKVSILPLRLNIDQDSLLFLINFFSDLSDDHCEKTDDQGNISKHNTPTHHPPVMTISEENEELIKKQALKVVDENLILLMEESRHQFDLDNDSVNSTSTTSDGSPVFFRNLIFSPEVPIRLDYHGKRVDMTHGSLPGLLMGLGQLNCSELRLKRVTYRHGLLGFDKLMMHLVQEWLSDIKKNQLPSLLGGVGPMYTLVQLFQGVRDLFWLPIEQYQKDGRIVRGLQRGANSFTTSTAMAALELTSRIIHLIQITAETAYDMLSPGPSVRILAKSKGKRRRYHQPQDIREGMTNAFLLVKEGIGETADNIVQVAAQEKEQKGYSGAVGGVLRQIPPTILKPIILASEATSNVLGGMRSQLVPDARREANQKWRSDAGVYCDKK</sequence>
<dbReference type="OrthoDB" id="18982at2759"/>
<feature type="region of interest" description="Disordered" evidence="12">
    <location>
        <begin position="284"/>
        <end position="317"/>
    </location>
</feature>
<evidence type="ECO:0000256" key="9">
    <source>
        <dbReference type="ARBA" id="ARBA00023136"/>
    </source>
</evidence>
<dbReference type="GO" id="GO:0000045">
    <property type="term" value="P:autophagosome assembly"/>
    <property type="evidence" value="ECO:0007669"/>
    <property type="project" value="TreeGrafter"/>
</dbReference>
<dbReference type="InterPro" id="IPR026849">
    <property type="entry name" value="ATG2"/>
</dbReference>
<evidence type="ECO:0000256" key="3">
    <source>
        <dbReference type="ARBA" id="ARBA00009714"/>
    </source>
</evidence>
<dbReference type="GO" id="GO:0061908">
    <property type="term" value="C:phagophore"/>
    <property type="evidence" value="ECO:0007669"/>
    <property type="project" value="TreeGrafter"/>
</dbReference>
<dbReference type="Pfam" id="PF13329">
    <property type="entry name" value="ATG2_CAD"/>
    <property type="match status" value="1"/>
</dbReference>
<dbReference type="GO" id="GO:0043495">
    <property type="term" value="F:protein-membrane adaptor activity"/>
    <property type="evidence" value="ECO:0007669"/>
    <property type="project" value="TreeGrafter"/>
</dbReference>
<feature type="compositionally biased region" description="Basic and acidic residues" evidence="12">
    <location>
        <begin position="888"/>
        <end position="901"/>
    </location>
</feature>
<evidence type="ECO:0000256" key="2">
    <source>
        <dbReference type="ARBA" id="ARBA00004623"/>
    </source>
</evidence>
<evidence type="ECO:0000256" key="8">
    <source>
        <dbReference type="ARBA" id="ARBA00023055"/>
    </source>
</evidence>
<name>A0A6P7F8Y8_DIAVI</name>
<dbReference type="RefSeq" id="XP_028132001.1">
    <property type="nucleotide sequence ID" value="XM_028276200.1"/>
</dbReference>
<comment type="catalytic activity">
    <reaction evidence="11">
        <text>a 1,2-diacyl-sn-glycero-3-phosphoethanolamine(in) = a 1,2-diacyl-sn-glycero-3-phosphoethanolamine(out)</text>
        <dbReference type="Rhea" id="RHEA:38895"/>
        <dbReference type="ChEBI" id="CHEBI:64612"/>
    </reaction>
</comment>
<dbReference type="GO" id="GO:0032266">
    <property type="term" value="F:phosphatidylinositol-3-phosphate binding"/>
    <property type="evidence" value="ECO:0007669"/>
    <property type="project" value="TreeGrafter"/>
</dbReference>
<evidence type="ECO:0000256" key="1">
    <source>
        <dbReference type="ARBA" id="ARBA00004406"/>
    </source>
</evidence>
<comment type="catalytic activity">
    <reaction evidence="10">
        <text>a 1,2-diacyl-sn-glycero-3-phospho-L-serine(in) = a 1,2-diacyl-sn-glycero-3-phospho-L-serine(out)</text>
        <dbReference type="Rhea" id="RHEA:38663"/>
        <dbReference type="ChEBI" id="CHEBI:57262"/>
    </reaction>
</comment>
<keyword evidence="5" id="KW-0813">Transport</keyword>
<dbReference type="PANTHER" id="PTHR13190">
    <property type="entry name" value="AUTOPHAGY-RELATED 2, ISOFORM A"/>
    <property type="match status" value="1"/>
</dbReference>
<dbReference type="PANTHER" id="PTHR13190:SF1">
    <property type="entry name" value="AUTOPHAGY-RELATED 2, ISOFORM A"/>
    <property type="match status" value="1"/>
</dbReference>
<feature type="compositionally biased region" description="Acidic residues" evidence="12">
    <location>
        <begin position="292"/>
        <end position="310"/>
    </location>
</feature>
<accession>A0A6P7F8Y8</accession>
<reference evidence="13" key="1">
    <citation type="submission" date="2025-08" db="UniProtKB">
        <authorList>
            <consortium name="RefSeq"/>
        </authorList>
    </citation>
    <scope>IDENTIFICATION</scope>
</reference>